<accession>A0ABT0DFK8</accession>
<comment type="caution">
    <text evidence="2">The sequence shown here is derived from an EMBL/GenBank/DDBJ whole genome shotgun (WGS) entry which is preliminary data.</text>
</comment>
<organism evidence="2 3">
    <name type="scientific">Ancylobacter crimeensis</name>
    <dbReference type="NCBI Taxonomy" id="2579147"/>
    <lineage>
        <taxon>Bacteria</taxon>
        <taxon>Pseudomonadati</taxon>
        <taxon>Pseudomonadota</taxon>
        <taxon>Alphaproteobacteria</taxon>
        <taxon>Hyphomicrobiales</taxon>
        <taxon>Xanthobacteraceae</taxon>
        <taxon>Ancylobacter</taxon>
    </lineage>
</organism>
<gene>
    <name evidence="2" type="ORF">MWN34_17720</name>
</gene>
<reference evidence="2 3" key="1">
    <citation type="submission" date="2022-04" db="EMBL/GenBank/DDBJ databases">
        <authorList>
            <person name="Grouzdev D.S."/>
            <person name="Pantiukh K.S."/>
            <person name="Krutkina M.S."/>
        </authorList>
    </citation>
    <scope>NUCLEOTIDE SEQUENCE [LARGE SCALE GENOMIC DNA]</scope>
    <source>
        <strain evidence="2 3">6x-1</strain>
    </source>
</reference>
<protein>
    <recommendedName>
        <fullName evidence="4">DUF4342 domain-containing protein</fullName>
    </recommendedName>
</protein>
<feature type="transmembrane region" description="Helical" evidence="1">
    <location>
        <begin position="104"/>
        <end position="131"/>
    </location>
</feature>
<dbReference type="EMBL" id="JALKCH010000014">
    <property type="protein sequence ID" value="MCK0198740.1"/>
    <property type="molecule type" value="Genomic_DNA"/>
</dbReference>
<name>A0ABT0DFK8_9HYPH</name>
<keyword evidence="1" id="KW-0472">Membrane</keyword>
<sequence length="154" mass="16550">MNTLQDIASQSVTVAKGLIDDDEEALYVRIGRLEKAIEKDPILAYSPLLDPPYEKEQMGPLDGVRELGRRIVRKWAAALHDLVCGSKDDTAREQLLDALNVSEAAAIGVVTTLLLPVLSPAIAAAVAVVIVKKFLVPAGGVFCDYWGEQLNAAP</sequence>
<evidence type="ECO:0000313" key="3">
    <source>
        <dbReference type="Proteomes" id="UP001203284"/>
    </source>
</evidence>
<keyword evidence="1" id="KW-0812">Transmembrane</keyword>
<evidence type="ECO:0000313" key="2">
    <source>
        <dbReference type="EMBL" id="MCK0198740.1"/>
    </source>
</evidence>
<evidence type="ECO:0008006" key="4">
    <source>
        <dbReference type="Google" id="ProtNLM"/>
    </source>
</evidence>
<evidence type="ECO:0000256" key="1">
    <source>
        <dbReference type="SAM" id="Phobius"/>
    </source>
</evidence>
<keyword evidence="1" id="KW-1133">Transmembrane helix</keyword>
<dbReference type="Proteomes" id="UP001203284">
    <property type="component" value="Unassembled WGS sequence"/>
</dbReference>
<dbReference type="RefSeq" id="WP_247030642.1">
    <property type="nucleotide sequence ID" value="NZ_JALKCH010000014.1"/>
</dbReference>
<proteinExistence type="predicted"/>
<keyword evidence="3" id="KW-1185">Reference proteome</keyword>